<proteinExistence type="predicted"/>
<dbReference type="KEGG" id="lrug:AB8B22_02930"/>
<sequence length="82" mass="9901">MKTHDLKIERKYFDDVITERKRFEVRKNDRDYQVNDILSLNEYDKDKQIYTGRHISAKVLYILDDNTFLKEGYVVLSISVIK</sequence>
<protein>
    <submittedName>
        <fullName evidence="2">DUF3850 domain-containing protein</fullName>
    </submittedName>
</protein>
<dbReference type="SUPFAM" id="SSF88697">
    <property type="entry name" value="PUA domain-like"/>
    <property type="match status" value="1"/>
</dbReference>
<evidence type="ECO:0000259" key="1">
    <source>
        <dbReference type="Pfam" id="PF12961"/>
    </source>
</evidence>
<evidence type="ECO:0000313" key="2">
    <source>
        <dbReference type="EMBL" id="XDU67387.1"/>
    </source>
</evidence>
<dbReference type="Gene3D" id="2.30.130.30">
    <property type="entry name" value="Hypothetical protein"/>
    <property type="match status" value="1"/>
</dbReference>
<dbReference type="InterPro" id="IPR039440">
    <property type="entry name" value="DUF3850"/>
</dbReference>
<dbReference type="RefSeq" id="WP_369711599.1">
    <property type="nucleotide sequence ID" value="NZ_CP165644.1"/>
</dbReference>
<dbReference type="InterPro" id="IPR015947">
    <property type="entry name" value="PUA-like_sf"/>
</dbReference>
<dbReference type="AlphaFoldDB" id="A0AB39VI12"/>
<organism evidence="2">
    <name type="scientific">Leptotrichia rugosa</name>
    <dbReference type="NCBI Taxonomy" id="3239302"/>
    <lineage>
        <taxon>Bacteria</taxon>
        <taxon>Fusobacteriati</taxon>
        <taxon>Fusobacteriota</taxon>
        <taxon>Fusobacteriia</taxon>
        <taxon>Fusobacteriales</taxon>
        <taxon>Leptotrichiaceae</taxon>
        <taxon>Leptotrichia</taxon>
    </lineage>
</organism>
<name>A0AB39VI12_9FUSO</name>
<dbReference type="Pfam" id="PF12961">
    <property type="entry name" value="DUF3850"/>
    <property type="match status" value="1"/>
</dbReference>
<dbReference type="EMBL" id="CP165644">
    <property type="protein sequence ID" value="XDU67387.1"/>
    <property type="molecule type" value="Genomic_DNA"/>
</dbReference>
<reference evidence="2" key="1">
    <citation type="submission" date="2024-07" db="EMBL/GenBank/DDBJ databases">
        <authorList>
            <person name="Li X.-J."/>
            <person name="Wang X."/>
        </authorList>
    </citation>
    <scope>NUCLEOTIDE SEQUENCE</scope>
    <source>
        <strain evidence="2">HSP-334</strain>
    </source>
</reference>
<feature type="domain" description="DUF3850" evidence="1">
    <location>
        <begin position="3"/>
        <end position="78"/>
    </location>
</feature>
<gene>
    <name evidence="2" type="ORF">AB8B22_02930</name>
</gene>
<accession>A0AB39VI12</accession>